<dbReference type="SUPFAM" id="SSF88659">
    <property type="entry name" value="Sigma3 and sigma4 domains of RNA polymerase sigma factors"/>
    <property type="match status" value="1"/>
</dbReference>
<feature type="domain" description="RNA polymerase sigma factor 70 region 4 type 2" evidence="6">
    <location>
        <begin position="105"/>
        <end position="157"/>
    </location>
</feature>
<dbReference type="GO" id="GO:0006352">
    <property type="term" value="P:DNA-templated transcription initiation"/>
    <property type="evidence" value="ECO:0007669"/>
    <property type="project" value="InterPro"/>
</dbReference>
<dbReference type="KEGG" id="pmar:B0X71_09370"/>
<name>A0A1Q2KYH9_9BACL</name>
<dbReference type="Gene3D" id="1.10.1740.10">
    <property type="match status" value="1"/>
</dbReference>
<comment type="similarity">
    <text evidence="1">Belongs to the sigma-70 factor family. ECF subfamily.</text>
</comment>
<dbReference type="InterPro" id="IPR013324">
    <property type="entry name" value="RNA_pol_sigma_r3/r4-like"/>
</dbReference>
<dbReference type="NCBIfam" id="TIGR02937">
    <property type="entry name" value="sigma70-ECF"/>
    <property type="match status" value="1"/>
</dbReference>
<dbReference type="Proteomes" id="UP000188184">
    <property type="component" value="Chromosome"/>
</dbReference>
<dbReference type="PANTHER" id="PTHR43133:SF60">
    <property type="entry name" value="RNA POLYMERASE SIGMA FACTOR SIGV"/>
    <property type="match status" value="1"/>
</dbReference>
<evidence type="ECO:0000259" key="6">
    <source>
        <dbReference type="Pfam" id="PF08281"/>
    </source>
</evidence>
<keyword evidence="3" id="KW-0731">Sigma factor</keyword>
<evidence type="ECO:0000256" key="2">
    <source>
        <dbReference type="ARBA" id="ARBA00023015"/>
    </source>
</evidence>
<keyword evidence="2" id="KW-0805">Transcription regulation</keyword>
<reference evidence="7 8" key="1">
    <citation type="submission" date="2017-02" db="EMBL/GenBank/DDBJ databases">
        <title>The complete genomic sequence of a novel cold adapted crude oil-degrading bacterium Planococcus qaidamina Y42.</title>
        <authorList>
            <person name="Yang R."/>
        </authorList>
    </citation>
    <scope>NUCLEOTIDE SEQUENCE [LARGE SCALE GENOMIC DNA]</scope>
    <source>
        <strain evidence="7 8">Y42</strain>
    </source>
</reference>
<protein>
    <submittedName>
        <fullName evidence="7">RNA polymerase subunit sigma-70</fullName>
    </submittedName>
</protein>
<feature type="domain" description="RNA polymerase sigma-70 region 2" evidence="5">
    <location>
        <begin position="8"/>
        <end position="74"/>
    </location>
</feature>
<evidence type="ECO:0000313" key="7">
    <source>
        <dbReference type="EMBL" id="AQQ53268.1"/>
    </source>
</evidence>
<dbReference type="InterPro" id="IPR036388">
    <property type="entry name" value="WH-like_DNA-bd_sf"/>
</dbReference>
<dbReference type="EMBL" id="CP019640">
    <property type="protein sequence ID" value="AQQ53268.1"/>
    <property type="molecule type" value="Genomic_DNA"/>
</dbReference>
<keyword evidence="4" id="KW-0804">Transcription</keyword>
<accession>A0A1Q2KYH9</accession>
<dbReference type="OrthoDB" id="9794508at2"/>
<dbReference type="InterPro" id="IPR014284">
    <property type="entry name" value="RNA_pol_sigma-70_dom"/>
</dbReference>
<evidence type="ECO:0000259" key="5">
    <source>
        <dbReference type="Pfam" id="PF04542"/>
    </source>
</evidence>
<evidence type="ECO:0000313" key="8">
    <source>
        <dbReference type="Proteomes" id="UP000188184"/>
    </source>
</evidence>
<evidence type="ECO:0000256" key="4">
    <source>
        <dbReference type="ARBA" id="ARBA00023163"/>
    </source>
</evidence>
<dbReference type="InterPro" id="IPR013249">
    <property type="entry name" value="RNA_pol_sigma70_r4_t2"/>
</dbReference>
<dbReference type="InterPro" id="IPR013325">
    <property type="entry name" value="RNA_pol_sigma_r2"/>
</dbReference>
<dbReference type="GO" id="GO:0016987">
    <property type="term" value="F:sigma factor activity"/>
    <property type="evidence" value="ECO:0007669"/>
    <property type="project" value="UniProtKB-KW"/>
</dbReference>
<proteinExistence type="inferred from homology"/>
<dbReference type="InterPro" id="IPR039425">
    <property type="entry name" value="RNA_pol_sigma-70-like"/>
</dbReference>
<dbReference type="PANTHER" id="PTHR43133">
    <property type="entry name" value="RNA POLYMERASE ECF-TYPE SIGMA FACTO"/>
    <property type="match status" value="1"/>
</dbReference>
<gene>
    <name evidence="7" type="ORF">B0X71_09370</name>
</gene>
<dbReference type="InterPro" id="IPR007627">
    <property type="entry name" value="RNA_pol_sigma70_r2"/>
</dbReference>
<dbReference type="SUPFAM" id="SSF88946">
    <property type="entry name" value="Sigma2 domain of RNA polymerase sigma factors"/>
    <property type="match status" value="1"/>
</dbReference>
<dbReference type="Gene3D" id="1.10.10.10">
    <property type="entry name" value="Winged helix-like DNA-binding domain superfamily/Winged helix DNA-binding domain"/>
    <property type="match status" value="1"/>
</dbReference>
<dbReference type="RefSeq" id="WP_077589156.1">
    <property type="nucleotide sequence ID" value="NZ_CP019640.1"/>
</dbReference>
<evidence type="ECO:0000256" key="3">
    <source>
        <dbReference type="ARBA" id="ARBA00023082"/>
    </source>
</evidence>
<dbReference type="Pfam" id="PF08281">
    <property type="entry name" value="Sigma70_r4_2"/>
    <property type="match status" value="1"/>
</dbReference>
<dbReference type="CDD" id="cd06171">
    <property type="entry name" value="Sigma70_r4"/>
    <property type="match status" value="1"/>
</dbReference>
<evidence type="ECO:0000256" key="1">
    <source>
        <dbReference type="ARBA" id="ARBA00010641"/>
    </source>
</evidence>
<dbReference type="Pfam" id="PF04542">
    <property type="entry name" value="Sigma70_r2"/>
    <property type="match status" value="1"/>
</dbReference>
<keyword evidence="8" id="KW-1185">Reference proteome</keyword>
<organism evidence="7 8">
    <name type="scientific">Planococcus lenghuensis</name>
    <dbReference type="NCBI Taxonomy" id="2213202"/>
    <lineage>
        <taxon>Bacteria</taxon>
        <taxon>Bacillati</taxon>
        <taxon>Bacillota</taxon>
        <taxon>Bacilli</taxon>
        <taxon>Bacillales</taxon>
        <taxon>Caryophanaceae</taxon>
        <taxon>Planococcus</taxon>
    </lineage>
</organism>
<sequence length="173" mass="20710">MEEEIEQLYREHSDAVYRYLFLLVRNKETAEDLTQDAFFKAFKRLSSYRGEASEATWLMRIARNVTYDHFRRKRIIRFFSFEEDRHDTEDLETPEFSALRKEEAEELYAAISTLKQDYKDVIILRKVQEYSIKDTAFILGWTEAKVKTKQTRALDALKRAYGRKGEFLNEPVK</sequence>
<dbReference type="AlphaFoldDB" id="A0A1Q2KYH9"/>
<dbReference type="GO" id="GO:0003677">
    <property type="term" value="F:DNA binding"/>
    <property type="evidence" value="ECO:0007669"/>
    <property type="project" value="InterPro"/>
</dbReference>